<gene>
    <name evidence="5" type="primary">nicS2</name>
    <name evidence="5" type="ORF">Nocox_13555</name>
</gene>
<dbReference type="PANTHER" id="PTHR30055">
    <property type="entry name" value="HTH-TYPE TRANSCRIPTIONAL REGULATOR RUTR"/>
    <property type="match status" value="1"/>
</dbReference>
<keyword evidence="6" id="KW-1185">Reference proteome</keyword>
<feature type="DNA-binding region" description="H-T-H motif" evidence="2">
    <location>
        <begin position="42"/>
        <end position="61"/>
    </location>
</feature>
<dbReference type="SUPFAM" id="SSF46689">
    <property type="entry name" value="Homeodomain-like"/>
    <property type="match status" value="1"/>
</dbReference>
<dbReference type="InterPro" id="IPR041678">
    <property type="entry name" value="TetR_C_16"/>
</dbReference>
<evidence type="ECO:0000256" key="1">
    <source>
        <dbReference type="ARBA" id="ARBA00023125"/>
    </source>
</evidence>
<name>A0ABX8TYG7_9ACTN</name>
<dbReference type="RefSeq" id="WP_020547426.1">
    <property type="nucleotide sequence ID" value="NZ_CP068985.1"/>
</dbReference>
<sequence length="232" mass="24391">MNRDSPGAHPRAGRRPGNPGTREAILAAARHLFADKGYDSASIRAVATRAEVDPALVHHYFGTKDKLFLACVSAPFDPADLMPKVLAAPRAELGDALVRAVLDIWDSPAGSAAAALLGSSLNNEWIARLLREFLTTQVLRPAIEHLGIDEQEAPARAALAATQLIGLAVIRHVLKLEPVASAPPDHLVAATGPTVQRYLTEDLPAAQLNGPGPTKAGSALPRAPRSISQGTT</sequence>
<dbReference type="InterPro" id="IPR001647">
    <property type="entry name" value="HTH_TetR"/>
</dbReference>
<evidence type="ECO:0000256" key="2">
    <source>
        <dbReference type="PROSITE-ProRule" id="PRU00335"/>
    </source>
</evidence>
<dbReference type="SUPFAM" id="SSF48498">
    <property type="entry name" value="Tetracyclin repressor-like, C-terminal domain"/>
    <property type="match status" value="1"/>
</dbReference>
<dbReference type="EMBL" id="CP068985">
    <property type="protein sequence ID" value="QYC40328.1"/>
    <property type="molecule type" value="Genomic_DNA"/>
</dbReference>
<dbReference type="Pfam" id="PF00440">
    <property type="entry name" value="TetR_N"/>
    <property type="match status" value="1"/>
</dbReference>
<evidence type="ECO:0000313" key="6">
    <source>
        <dbReference type="Proteomes" id="UP000824681"/>
    </source>
</evidence>
<dbReference type="InterPro" id="IPR036271">
    <property type="entry name" value="Tet_transcr_reg_TetR-rel_C_sf"/>
</dbReference>
<dbReference type="Proteomes" id="UP000824681">
    <property type="component" value="Chromosome"/>
</dbReference>
<dbReference type="InterPro" id="IPR009057">
    <property type="entry name" value="Homeodomain-like_sf"/>
</dbReference>
<dbReference type="Gene3D" id="1.10.357.10">
    <property type="entry name" value="Tetracycline Repressor, domain 2"/>
    <property type="match status" value="1"/>
</dbReference>
<evidence type="ECO:0000313" key="5">
    <source>
        <dbReference type="EMBL" id="QYC40328.1"/>
    </source>
</evidence>
<feature type="domain" description="HTH tetR-type" evidence="4">
    <location>
        <begin position="19"/>
        <end position="79"/>
    </location>
</feature>
<feature type="region of interest" description="Disordered" evidence="3">
    <location>
        <begin position="1"/>
        <end position="21"/>
    </location>
</feature>
<organism evidence="5 6">
    <name type="scientific">Nonomuraea coxensis DSM 45129</name>
    <dbReference type="NCBI Taxonomy" id="1122611"/>
    <lineage>
        <taxon>Bacteria</taxon>
        <taxon>Bacillati</taxon>
        <taxon>Actinomycetota</taxon>
        <taxon>Actinomycetes</taxon>
        <taxon>Streptosporangiales</taxon>
        <taxon>Streptosporangiaceae</taxon>
        <taxon>Nonomuraea</taxon>
    </lineage>
</organism>
<evidence type="ECO:0000259" key="4">
    <source>
        <dbReference type="PROSITE" id="PS50977"/>
    </source>
</evidence>
<evidence type="ECO:0000256" key="3">
    <source>
        <dbReference type="SAM" id="MobiDB-lite"/>
    </source>
</evidence>
<dbReference type="PROSITE" id="PS50977">
    <property type="entry name" value="HTH_TETR_2"/>
    <property type="match status" value="1"/>
</dbReference>
<reference evidence="5 6" key="1">
    <citation type="journal article" date="2021" name="ACS Chem. Biol.">
        <title>Genomic-Led Discovery of a Novel Glycopeptide Antibiotic by Nonomuraea coxensis DSM 45129.</title>
        <authorList>
            <person name="Yushchuk O."/>
            <person name="Vior N.M."/>
            <person name="Andreo-Vidal A."/>
            <person name="Berini F."/>
            <person name="Ruckert C."/>
            <person name="Busche T."/>
            <person name="Binda E."/>
            <person name="Kalinowski J."/>
            <person name="Truman A.W."/>
            <person name="Marinelli F."/>
        </authorList>
    </citation>
    <scope>NUCLEOTIDE SEQUENCE [LARGE SCALE GENOMIC DNA]</scope>
    <source>
        <strain evidence="5 6">DSM 45129</strain>
    </source>
</reference>
<proteinExistence type="predicted"/>
<protein>
    <submittedName>
        <fullName evidence="5">HTH-type transcriptional repressor NicS</fullName>
    </submittedName>
</protein>
<dbReference type="Gene3D" id="1.10.10.60">
    <property type="entry name" value="Homeodomain-like"/>
    <property type="match status" value="1"/>
</dbReference>
<feature type="region of interest" description="Disordered" evidence="3">
    <location>
        <begin position="204"/>
        <end position="232"/>
    </location>
</feature>
<keyword evidence="1 2" id="KW-0238">DNA-binding</keyword>
<dbReference type="PRINTS" id="PR00455">
    <property type="entry name" value="HTHTETR"/>
</dbReference>
<dbReference type="PANTHER" id="PTHR30055:SF235">
    <property type="entry name" value="TRANSCRIPTIONAL REGULATORY PROTEIN"/>
    <property type="match status" value="1"/>
</dbReference>
<dbReference type="InterPro" id="IPR050109">
    <property type="entry name" value="HTH-type_TetR-like_transc_reg"/>
</dbReference>
<accession>A0ABX8TYG7</accession>
<dbReference type="Pfam" id="PF17920">
    <property type="entry name" value="TetR_C_16"/>
    <property type="match status" value="1"/>
</dbReference>